<feature type="compositionally biased region" description="Polar residues" evidence="1">
    <location>
        <begin position="15"/>
        <end position="32"/>
    </location>
</feature>
<proteinExistence type="predicted"/>
<comment type="caution">
    <text evidence="2">The sequence shown here is derived from an EMBL/GenBank/DDBJ whole genome shotgun (WGS) entry which is preliminary data.</text>
</comment>
<dbReference type="AlphaFoldDB" id="A0A0G1KL41"/>
<dbReference type="Gene3D" id="1.10.530.10">
    <property type="match status" value="1"/>
</dbReference>
<sequence>MRKFEGEPTPETTKHVTQVNGENVLEGSSTKAGTPHFTRRNFLKAMIVGGGAAAASYAMGKSGLTLRQESDTAEKNKPEYDFIPLVEDLKPVEVVKLNEELKVLNDALTGKLVEDLKPENMEYSRSVFGVCTSAVKHLRNAYAAGHINSEQLMKWYFFISKNAVTDVDWGEPEYSLGKEEKYTTKILNNSLKVAIRFEAFKSARYFALKEPRWKESTDILNPLGSWTVALHPADLQDGDPRYRHLVPGSDGGWDDILRRGDGTVANADPERGSVEYTTSLVKNNWRYIKAASGMYGIDPFYIAAIISMESTDVKLYKLFGAHAEGNFFQDETYKEDPRALLSRALWEGSGIGERSGLKGALIKGLLLVWQQEKYLKRIIGDLTITEDTIDLLGALAGDDVSVGLGQVNLSTARKYGLVNVGRITTTEEVPDQVLGLLLTNPAINISAIAAYTRALVDKYETMQEEGLNLRLPDLSKYSPTVKNSGNLLEGDPEFSPHFGIRFYGGMYTTVEYPSGGLSHYNIWGGPLTSFYLYYKHEAESLGLT</sequence>
<dbReference type="SUPFAM" id="SSF53955">
    <property type="entry name" value="Lysozyme-like"/>
    <property type="match status" value="1"/>
</dbReference>
<dbReference type="EMBL" id="LCJU01000025">
    <property type="protein sequence ID" value="KKT84238.1"/>
    <property type="molecule type" value="Genomic_DNA"/>
</dbReference>
<accession>A0A0G1KL41</accession>
<reference evidence="2 3" key="1">
    <citation type="journal article" date="2015" name="Nature">
        <title>rRNA introns, odd ribosomes, and small enigmatic genomes across a large radiation of phyla.</title>
        <authorList>
            <person name="Brown C.T."/>
            <person name="Hug L.A."/>
            <person name="Thomas B.C."/>
            <person name="Sharon I."/>
            <person name="Castelle C.J."/>
            <person name="Singh A."/>
            <person name="Wilkins M.J."/>
            <person name="Williams K.H."/>
            <person name="Banfield J.F."/>
        </authorList>
    </citation>
    <scope>NUCLEOTIDE SEQUENCE [LARGE SCALE GENOMIC DNA]</scope>
</reference>
<evidence type="ECO:0000256" key="1">
    <source>
        <dbReference type="SAM" id="MobiDB-lite"/>
    </source>
</evidence>
<protein>
    <submittedName>
        <fullName evidence="2">Uncharacterized protein</fullName>
    </submittedName>
</protein>
<gene>
    <name evidence="2" type="ORF">UW82_C0025G0009</name>
</gene>
<organism evidence="2 3">
    <name type="scientific">candidate division WWE3 bacterium GW2011_GWC2_44_9</name>
    <dbReference type="NCBI Taxonomy" id="1619125"/>
    <lineage>
        <taxon>Bacteria</taxon>
        <taxon>Katanobacteria</taxon>
    </lineage>
</organism>
<evidence type="ECO:0000313" key="3">
    <source>
        <dbReference type="Proteomes" id="UP000034504"/>
    </source>
</evidence>
<dbReference type="Proteomes" id="UP000034504">
    <property type="component" value="Unassembled WGS sequence"/>
</dbReference>
<evidence type="ECO:0000313" key="2">
    <source>
        <dbReference type="EMBL" id="KKT84238.1"/>
    </source>
</evidence>
<feature type="region of interest" description="Disordered" evidence="1">
    <location>
        <begin position="1"/>
        <end position="33"/>
    </location>
</feature>
<name>A0A0G1KL41_UNCKA</name>
<dbReference type="InterPro" id="IPR023346">
    <property type="entry name" value="Lysozyme-like_dom_sf"/>
</dbReference>